<keyword evidence="2" id="KW-1185">Reference proteome</keyword>
<organism evidence="1 2">
    <name type="scientific">Vigna mungo</name>
    <name type="common">Black gram</name>
    <name type="synonym">Phaseolus mungo</name>
    <dbReference type="NCBI Taxonomy" id="3915"/>
    <lineage>
        <taxon>Eukaryota</taxon>
        <taxon>Viridiplantae</taxon>
        <taxon>Streptophyta</taxon>
        <taxon>Embryophyta</taxon>
        <taxon>Tracheophyta</taxon>
        <taxon>Spermatophyta</taxon>
        <taxon>Magnoliopsida</taxon>
        <taxon>eudicotyledons</taxon>
        <taxon>Gunneridae</taxon>
        <taxon>Pentapetalae</taxon>
        <taxon>rosids</taxon>
        <taxon>fabids</taxon>
        <taxon>Fabales</taxon>
        <taxon>Fabaceae</taxon>
        <taxon>Papilionoideae</taxon>
        <taxon>50 kb inversion clade</taxon>
        <taxon>NPAAA clade</taxon>
        <taxon>indigoferoid/millettioid clade</taxon>
        <taxon>Phaseoleae</taxon>
        <taxon>Vigna</taxon>
    </lineage>
</organism>
<protein>
    <submittedName>
        <fullName evidence="1">Uncharacterized protein</fullName>
    </submittedName>
</protein>
<gene>
    <name evidence="1" type="ORF">V8G54_033939</name>
</gene>
<dbReference type="Proteomes" id="UP001374535">
    <property type="component" value="Chromosome 10"/>
</dbReference>
<accession>A0AAQ3MPV9</accession>
<dbReference type="AlphaFoldDB" id="A0AAQ3MPV9"/>
<name>A0AAQ3MPV9_VIGMU</name>
<evidence type="ECO:0000313" key="1">
    <source>
        <dbReference type="EMBL" id="WVY94851.1"/>
    </source>
</evidence>
<proteinExistence type="predicted"/>
<sequence>MGCCHCYRRRRNSCNYVFRGHDSGGDERFLFLEKELVKDDQALGEHVVVPGVARAEENLCGVEAVHVPFPQPVEAVNLLNLAVGERAVVDLDPGNGSLQKSLSGCLVLGSRSFSA</sequence>
<evidence type="ECO:0000313" key="2">
    <source>
        <dbReference type="Proteomes" id="UP001374535"/>
    </source>
</evidence>
<dbReference type="EMBL" id="CP144691">
    <property type="protein sequence ID" value="WVY94851.1"/>
    <property type="molecule type" value="Genomic_DNA"/>
</dbReference>
<reference evidence="1 2" key="1">
    <citation type="journal article" date="2023" name="Life. Sci Alliance">
        <title>Evolutionary insights into 3D genome organization and epigenetic landscape of Vigna mungo.</title>
        <authorList>
            <person name="Junaid A."/>
            <person name="Singh B."/>
            <person name="Bhatia S."/>
        </authorList>
    </citation>
    <scope>NUCLEOTIDE SEQUENCE [LARGE SCALE GENOMIC DNA]</scope>
    <source>
        <strain evidence="1">Urdbean</strain>
    </source>
</reference>